<feature type="region of interest" description="Disordered" evidence="1">
    <location>
        <begin position="179"/>
        <end position="201"/>
    </location>
</feature>
<evidence type="ECO:0000313" key="3">
    <source>
        <dbReference type="Proteomes" id="UP001606305"/>
    </source>
</evidence>
<feature type="compositionally biased region" description="Low complexity" evidence="1">
    <location>
        <begin position="179"/>
        <end position="191"/>
    </location>
</feature>
<dbReference type="EMBL" id="JBIGIA010000014">
    <property type="protein sequence ID" value="MFG6458617.1"/>
    <property type="molecule type" value="Genomic_DNA"/>
</dbReference>
<feature type="compositionally biased region" description="Basic residues" evidence="1">
    <location>
        <begin position="192"/>
        <end position="201"/>
    </location>
</feature>
<accession>A0ABW7G9J8</accession>
<protein>
    <recommendedName>
        <fullName evidence="4">Ribbon-helix-helix protein, CopG family</fullName>
    </recommendedName>
</protein>
<name>A0ABW7G9J8_9BURK</name>
<reference evidence="2 3" key="1">
    <citation type="submission" date="2024-09" db="EMBL/GenBank/DDBJ databases">
        <title>Novel species of the genus Pelomonas and Roseateles isolated from streams.</title>
        <authorList>
            <person name="Lu H."/>
        </authorList>
    </citation>
    <scope>NUCLEOTIDE SEQUENCE [LARGE SCALE GENOMIC DNA]</scope>
    <source>
        <strain evidence="2 3">BYS96W</strain>
    </source>
</reference>
<comment type="caution">
    <text evidence="2">The sequence shown here is derived from an EMBL/GenBank/DDBJ whole genome shotgun (WGS) entry which is preliminary data.</text>
</comment>
<dbReference type="RefSeq" id="WP_394489770.1">
    <property type="nucleotide sequence ID" value="NZ_JBIGIA010000014.1"/>
</dbReference>
<gene>
    <name evidence="2" type="ORF">ACG00X_17385</name>
</gene>
<organism evidence="2 3">
    <name type="scientific">Pelomonas nitida</name>
    <dbReference type="NCBI Taxonomy" id="3299027"/>
    <lineage>
        <taxon>Bacteria</taxon>
        <taxon>Pseudomonadati</taxon>
        <taxon>Pseudomonadota</taxon>
        <taxon>Betaproteobacteria</taxon>
        <taxon>Burkholderiales</taxon>
        <taxon>Sphaerotilaceae</taxon>
        <taxon>Roseateles</taxon>
    </lineage>
</organism>
<keyword evidence="3" id="KW-1185">Reference proteome</keyword>
<evidence type="ECO:0000256" key="1">
    <source>
        <dbReference type="SAM" id="MobiDB-lite"/>
    </source>
</evidence>
<dbReference type="Proteomes" id="UP001606305">
    <property type="component" value="Unassembled WGS sequence"/>
</dbReference>
<sequence>MGTSSHDFVTVDMRGLKAALVACAAQRRVSVSVLVRQAVELAIGHGADAECRPVGQPDGRAEGNAWVKLSLRMRRCEASHLDASARAAGMSRGAYLAGLVNGVPVLASGGARPELVSALTRSCAELSTLSRNVHQLTALLQVGNVPQALLYRDLLDHLADDVRAHLRVAAQVLTELRPARPATSAPGGSPPAKRRRPWNEA</sequence>
<evidence type="ECO:0008006" key="4">
    <source>
        <dbReference type="Google" id="ProtNLM"/>
    </source>
</evidence>
<evidence type="ECO:0000313" key="2">
    <source>
        <dbReference type="EMBL" id="MFG6458617.1"/>
    </source>
</evidence>
<proteinExistence type="predicted"/>